<sequence>MNSLKVNKLRRGVCLVFSNKEVWFVDVFVSRYSFLYEKSERVIDILNGNSLFLPVKAKNNDIFLINKNHLLQVKLSKDDLSLEFDDYILTSSTTKLRQVKVYLNSGNVLCGYIMLESLEHTLRVLDYLNMTKQFFPLFTEENIIYLNRSKVVWLKERTSD</sequence>
<name>A0A1H0DGG3_9BACT</name>
<accession>A0A1H0DGG3</accession>
<organism evidence="1 2">
    <name type="scientific">Desulfonauticus submarinus</name>
    <dbReference type="NCBI Taxonomy" id="206665"/>
    <lineage>
        <taxon>Bacteria</taxon>
        <taxon>Pseudomonadati</taxon>
        <taxon>Thermodesulfobacteriota</taxon>
        <taxon>Desulfovibrionia</taxon>
        <taxon>Desulfovibrionales</taxon>
        <taxon>Desulfonauticaceae</taxon>
        <taxon>Desulfonauticus</taxon>
    </lineage>
</organism>
<evidence type="ECO:0000313" key="1">
    <source>
        <dbReference type="EMBL" id="SDN69198.1"/>
    </source>
</evidence>
<proteinExistence type="predicted"/>
<protein>
    <submittedName>
        <fullName evidence="1">Uncharacterized protein</fullName>
    </submittedName>
</protein>
<keyword evidence="2" id="KW-1185">Reference proteome</keyword>
<dbReference type="EMBL" id="FNIN01000005">
    <property type="protein sequence ID" value="SDN69198.1"/>
    <property type="molecule type" value="Genomic_DNA"/>
</dbReference>
<evidence type="ECO:0000313" key="2">
    <source>
        <dbReference type="Proteomes" id="UP000199602"/>
    </source>
</evidence>
<dbReference type="RefSeq" id="WP_092064944.1">
    <property type="nucleotide sequence ID" value="NZ_FNIN01000005.1"/>
</dbReference>
<reference evidence="1 2" key="1">
    <citation type="submission" date="2016-10" db="EMBL/GenBank/DDBJ databases">
        <authorList>
            <person name="de Groot N.N."/>
        </authorList>
    </citation>
    <scope>NUCLEOTIDE SEQUENCE [LARGE SCALE GENOMIC DNA]</scope>
    <source>
        <strain evidence="1 2">DSM 15269</strain>
    </source>
</reference>
<dbReference type="Proteomes" id="UP000199602">
    <property type="component" value="Unassembled WGS sequence"/>
</dbReference>
<gene>
    <name evidence="1" type="ORF">SAMN04488516_1058</name>
</gene>
<dbReference type="AlphaFoldDB" id="A0A1H0DGG3"/>